<dbReference type="Pfam" id="PF12850">
    <property type="entry name" value="Metallophos_2"/>
    <property type="match status" value="1"/>
</dbReference>
<evidence type="ECO:0000256" key="2">
    <source>
        <dbReference type="RuleBase" id="RU362039"/>
    </source>
</evidence>
<accession>A0A1T4MKA7</accession>
<dbReference type="InterPro" id="IPR041802">
    <property type="entry name" value="MPP_YfcE"/>
</dbReference>
<dbReference type="NCBIfam" id="TIGR00040">
    <property type="entry name" value="yfcE"/>
    <property type="match status" value="1"/>
</dbReference>
<dbReference type="InterPro" id="IPR029052">
    <property type="entry name" value="Metallo-depent_PP-like"/>
</dbReference>
<feature type="domain" description="Calcineurin-like phosphoesterase" evidence="3">
    <location>
        <begin position="1"/>
        <end position="161"/>
    </location>
</feature>
<dbReference type="OrthoDB" id="9800565at2"/>
<keyword evidence="2" id="KW-0479">Metal-binding</keyword>
<dbReference type="STRING" id="180163.SAMN02745174_01262"/>
<evidence type="ECO:0000256" key="1">
    <source>
        <dbReference type="ARBA" id="ARBA00008950"/>
    </source>
</evidence>
<comment type="similarity">
    <text evidence="1 2">Belongs to the metallophosphoesterase superfamily. YfcE family.</text>
</comment>
<keyword evidence="5" id="KW-1185">Reference proteome</keyword>
<dbReference type="Proteomes" id="UP000191153">
    <property type="component" value="Unassembled WGS sequence"/>
</dbReference>
<dbReference type="GO" id="GO:0016787">
    <property type="term" value="F:hydrolase activity"/>
    <property type="evidence" value="ECO:0007669"/>
    <property type="project" value="UniProtKB-UniRule"/>
</dbReference>
<protein>
    <recommendedName>
        <fullName evidence="2">Phosphoesterase</fullName>
        <ecNumber evidence="2">3.1.4.-</ecNumber>
    </recommendedName>
</protein>
<comment type="cofactor">
    <cofactor evidence="2">
        <name>a divalent metal cation</name>
        <dbReference type="ChEBI" id="CHEBI:60240"/>
    </cofactor>
</comment>
<dbReference type="EC" id="3.1.4.-" evidence="2"/>
<name>A0A1T4MKA7_9FUSO</name>
<dbReference type="EMBL" id="FUWX01000008">
    <property type="protein sequence ID" value="SJZ67301.1"/>
    <property type="molecule type" value="Genomic_DNA"/>
</dbReference>
<dbReference type="CDD" id="cd00841">
    <property type="entry name" value="MPP_YfcE"/>
    <property type="match status" value="1"/>
</dbReference>
<dbReference type="PANTHER" id="PTHR11124">
    <property type="entry name" value="VACUOLAR SORTING PROTEIN VPS29"/>
    <property type="match status" value="1"/>
</dbReference>
<evidence type="ECO:0000313" key="5">
    <source>
        <dbReference type="Proteomes" id="UP000191153"/>
    </source>
</evidence>
<dbReference type="GO" id="GO:0046872">
    <property type="term" value="F:metal ion binding"/>
    <property type="evidence" value="ECO:0007669"/>
    <property type="project" value="UniProtKB-KW"/>
</dbReference>
<reference evidence="4 5" key="1">
    <citation type="submission" date="2017-02" db="EMBL/GenBank/DDBJ databases">
        <authorList>
            <person name="Peterson S.W."/>
        </authorList>
    </citation>
    <scope>NUCLEOTIDE SEQUENCE [LARGE SCALE GENOMIC DNA]</scope>
    <source>
        <strain evidence="4 5">ATCC 700028</strain>
    </source>
</reference>
<evidence type="ECO:0000259" key="3">
    <source>
        <dbReference type="Pfam" id="PF12850"/>
    </source>
</evidence>
<dbReference type="Gene3D" id="3.60.21.10">
    <property type="match status" value="1"/>
</dbReference>
<dbReference type="InterPro" id="IPR000979">
    <property type="entry name" value="Phosphodiesterase_MJ0936/Vps29"/>
</dbReference>
<dbReference type="SUPFAM" id="SSF56300">
    <property type="entry name" value="Metallo-dependent phosphatases"/>
    <property type="match status" value="1"/>
</dbReference>
<organism evidence="4 5">
    <name type="scientific">Cetobacterium ceti</name>
    <dbReference type="NCBI Taxonomy" id="180163"/>
    <lineage>
        <taxon>Bacteria</taxon>
        <taxon>Fusobacteriati</taxon>
        <taxon>Fusobacteriota</taxon>
        <taxon>Fusobacteriia</taxon>
        <taxon>Fusobacteriales</taxon>
        <taxon>Fusobacteriaceae</taxon>
        <taxon>Cetobacterium</taxon>
    </lineage>
</organism>
<sequence length="182" mass="20785">MKIFVISDIHGSEYYLKKAIEAFKKENGDYILILGDELYHGPRNPLPKDYNPKGVVEILNPLKNKIIAIRGNCDSEVDQMLLEYPIMGDYTSLFLNEKRIFATHGHIFNKNNMPNIDNGDILIYGHTHIPLAEKIDGKYILNPGSISLPKENNPNSYGVIENNKFSVKRLENGQTFMEIVFE</sequence>
<dbReference type="AlphaFoldDB" id="A0A1T4MKA7"/>
<dbReference type="RefSeq" id="WP_078693751.1">
    <property type="nucleotide sequence ID" value="NZ_FUWX01000008.1"/>
</dbReference>
<dbReference type="NCBIfam" id="NF006988">
    <property type="entry name" value="PRK09453.1"/>
    <property type="match status" value="1"/>
</dbReference>
<evidence type="ECO:0000313" key="4">
    <source>
        <dbReference type="EMBL" id="SJZ67301.1"/>
    </source>
</evidence>
<gene>
    <name evidence="4" type="ORF">SAMN02745174_01262</name>
</gene>
<proteinExistence type="inferred from homology"/>
<dbReference type="InterPro" id="IPR024654">
    <property type="entry name" value="Calcineurin-like_PHP_lpxH"/>
</dbReference>